<dbReference type="FunFam" id="1.10.132.20:FF:000001">
    <property type="entry name" value="Ribosome-recycling factor"/>
    <property type="match status" value="1"/>
</dbReference>
<comment type="caution">
    <text evidence="7">The sequence shown here is derived from an EMBL/GenBank/DDBJ whole genome shotgun (WGS) entry which is preliminary data.</text>
</comment>
<dbReference type="PANTHER" id="PTHR20982">
    <property type="entry name" value="RIBOSOME RECYCLING FACTOR"/>
    <property type="match status" value="1"/>
</dbReference>
<accession>W7TNM4</accession>
<dbReference type="EMBL" id="AZIL01001059">
    <property type="protein sequence ID" value="EWM25103.1"/>
    <property type="molecule type" value="Genomic_DNA"/>
</dbReference>
<keyword evidence="8" id="KW-1185">Reference proteome</keyword>
<dbReference type="CDD" id="cd00520">
    <property type="entry name" value="RRF"/>
    <property type="match status" value="1"/>
</dbReference>
<dbReference type="Gene3D" id="3.30.1360.40">
    <property type="match status" value="1"/>
</dbReference>
<evidence type="ECO:0000313" key="8">
    <source>
        <dbReference type="Proteomes" id="UP000019335"/>
    </source>
</evidence>
<keyword evidence="5" id="KW-0732">Signal</keyword>
<organism evidence="7 8">
    <name type="scientific">Nannochloropsis gaditana</name>
    <dbReference type="NCBI Taxonomy" id="72520"/>
    <lineage>
        <taxon>Eukaryota</taxon>
        <taxon>Sar</taxon>
        <taxon>Stramenopiles</taxon>
        <taxon>Ochrophyta</taxon>
        <taxon>Eustigmatophyceae</taxon>
        <taxon>Eustigmatales</taxon>
        <taxon>Monodopsidaceae</taxon>
        <taxon>Nannochloropsis</taxon>
    </lineage>
</organism>
<comment type="similarity">
    <text evidence="2">Belongs to the RRF family.</text>
</comment>
<evidence type="ECO:0000259" key="6">
    <source>
        <dbReference type="Pfam" id="PF01765"/>
    </source>
</evidence>
<dbReference type="Proteomes" id="UP000019335">
    <property type="component" value="Chromosome 12"/>
</dbReference>
<dbReference type="InterPro" id="IPR036191">
    <property type="entry name" value="RRF_sf"/>
</dbReference>
<dbReference type="SUPFAM" id="SSF55194">
    <property type="entry name" value="Ribosome recycling factor, RRF"/>
    <property type="match status" value="1"/>
</dbReference>
<evidence type="ECO:0000313" key="7">
    <source>
        <dbReference type="EMBL" id="EWM25103.1"/>
    </source>
</evidence>
<dbReference type="InterPro" id="IPR002661">
    <property type="entry name" value="Ribosome_recyc_fac"/>
</dbReference>
<evidence type="ECO:0000256" key="1">
    <source>
        <dbReference type="ARBA" id="ARBA00004496"/>
    </source>
</evidence>
<dbReference type="NCBIfam" id="TIGR00496">
    <property type="entry name" value="frr"/>
    <property type="match status" value="1"/>
</dbReference>
<keyword evidence="4" id="KW-0648">Protein biosynthesis</keyword>
<dbReference type="OrthoDB" id="407355at2759"/>
<comment type="subcellular location">
    <subcellularLocation>
        <location evidence="1">Cytoplasm</location>
    </subcellularLocation>
</comment>
<feature type="chain" id="PRO_5004901060" evidence="5">
    <location>
        <begin position="20"/>
        <end position="237"/>
    </location>
</feature>
<sequence>MRASPPLSLLLVLLTATDAFFMGRIASTLHGAPKCSYYTKAIARRMAVTMEGEVADIQKEAEIKMKKSVDSTDNNLKGIRTGRASVTLLDRVMVDYFGSPTPLNQLAGVSVSGPQSLVVSPYDKCAFKLIETAILESSLGLNPNNEGSVLRLNIPPLTEDRRKELSKMAKGLAEEGKVAVRNVRRDAVERVKKLEKDKTIGKDESANGQEALQKLTDKYGKQLDEMLKSKEKEIMTV</sequence>
<dbReference type="Pfam" id="PF01765">
    <property type="entry name" value="RRF"/>
    <property type="match status" value="1"/>
</dbReference>
<evidence type="ECO:0000256" key="2">
    <source>
        <dbReference type="ARBA" id="ARBA00005912"/>
    </source>
</evidence>
<name>W7TNM4_9STRA</name>
<dbReference type="InterPro" id="IPR023584">
    <property type="entry name" value="Ribosome_recyc_fac_dom"/>
</dbReference>
<gene>
    <name evidence="7" type="ORF">Naga_100016g21</name>
</gene>
<feature type="signal peptide" evidence="5">
    <location>
        <begin position="1"/>
        <end position="19"/>
    </location>
</feature>
<dbReference type="GO" id="GO:0006412">
    <property type="term" value="P:translation"/>
    <property type="evidence" value="ECO:0007669"/>
    <property type="project" value="UniProtKB-KW"/>
</dbReference>
<feature type="domain" description="Ribosome recycling factor" evidence="6">
    <location>
        <begin position="73"/>
        <end position="235"/>
    </location>
</feature>
<evidence type="ECO:0000256" key="3">
    <source>
        <dbReference type="ARBA" id="ARBA00022490"/>
    </source>
</evidence>
<dbReference type="AlphaFoldDB" id="W7TNM4"/>
<dbReference type="Gene3D" id="1.10.132.20">
    <property type="entry name" value="Ribosome-recycling factor"/>
    <property type="match status" value="1"/>
</dbReference>
<proteinExistence type="inferred from homology"/>
<dbReference type="PANTHER" id="PTHR20982:SF3">
    <property type="entry name" value="MITOCHONDRIAL RIBOSOME RECYCLING FACTOR PSEUDO 1"/>
    <property type="match status" value="1"/>
</dbReference>
<dbReference type="GO" id="GO:0005737">
    <property type="term" value="C:cytoplasm"/>
    <property type="evidence" value="ECO:0007669"/>
    <property type="project" value="UniProtKB-SubCell"/>
</dbReference>
<keyword evidence="3" id="KW-0963">Cytoplasm</keyword>
<reference evidence="7 8" key="1">
    <citation type="journal article" date="2014" name="Mol. Plant">
        <title>Chromosome Scale Genome Assembly and Transcriptome Profiling of Nannochloropsis gaditana in Nitrogen Depletion.</title>
        <authorList>
            <person name="Corteggiani Carpinelli E."/>
            <person name="Telatin A."/>
            <person name="Vitulo N."/>
            <person name="Forcato C."/>
            <person name="D'Angelo M."/>
            <person name="Schiavon R."/>
            <person name="Vezzi A."/>
            <person name="Giacometti G.M."/>
            <person name="Morosinotto T."/>
            <person name="Valle G."/>
        </authorList>
    </citation>
    <scope>NUCLEOTIDE SEQUENCE [LARGE SCALE GENOMIC DNA]</scope>
    <source>
        <strain evidence="7 8">B-31</strain>
    </source>
</reference>
<dbReference type="HAMAP" id="MF_00040">
    <property type="entry name" value="RRF"/>
    <property type="match status" value="1"/>
</dbReference>
<protein>
    <submittedName>
        <fullName evidence="7">Ribosome recycling factor</fullName>
    </submittedName>
</protein>
<evidence type="ECO:0000256" key="4">
    <source>
        <dbReference type="ARBA" id="ARBA00022917"/>
    </source>
</evidence>
<evidence type="ECO:0000256" key="5">
    <source>
        <dbReference type="SAM" id="SignalP"/>
    </source>
</evidence>
<dbReference type="GO" id="GO:0043023">
    <property type="term" value="F:ribosomal large subunit binding"/>
    <property type="evidence" value="ECO:0007669"/>
    <property type="project" value="TreeGrafter"/>
</dbReference>
<dbReference type="FunFam" id="3.30.1360.40:FF:000001">
    <property type="entry name" value="Ribosome-recycling factor"/>
    <property type="match status" value="1"/>
</dbReference>